<keyword evidence="2" id="KW-1185">Reference proteome</keyword>
<gene>
    <name evidence="1" type="ORF">SAMN05216498_1868</name>
</gene>
<dbReference type="GO" id="GO:0019120">
    <property type="term" value="F:hydrolase activity, acting on acid halide bonds, in C-halide compounds"/>
    <property type="evidence" value="ECO:0007669"/>
    <property type="project" value="InterPro"/>
</dbReference>
<evidence type="ECO:0000313" key="1">
    <source>
        <dbReference type="EMBL" id="SDN25474.1"/>
    </source>
</evidence>
<dbReference type="EMBL" id="FNIG01000003">
    <property type="protein sequence ID" value="SDN25474.1"/>
    <property type="molecule type" value="Genomic_DNA"/>
</dbReference>
<dbReference type="OrthoDB" id="270184at2"/>
<organism evidence="1 2">
    <name type="scientific">Tenuibacillus multivorans</name>
    <dbReference type="NCBI Taxonomy" id="237069"/>
    <lineage>
        <taxon>Bacteria</taxon>
        <taxon>Bacillati</taxon>
        <taxon>Bacillota</taxon>
        <taxon>Bacilli</taxon>
        <taxon>Bacillales</taxon>
        <taxon>Bacillaceae</taxon>
        <taxon>Tenuibacillus</taxon>
    </lineage>
</organism>
<protein>
    <submittedName>
        <fullName evidence="1">Halocarboxylic acid dehydrogenase DehI</fullName>
    </submittedName>
</protein>
<dbReference type="Pfam" id="PF10778">
    <property type="entry name" value="DehI"/>
    <property type="match status" value="1"/>
</dbReference>
<dbReference type="Proteomes" id="UP000199334">
    <property type="component" value="Unassembled WGS sequence"/>
</dbReference>
<accession>A0A1G9ZWH1</accession>
<sequence length="273" mass="31629">MDHYGVPEIFESEAKGQTSLIYQDIKYVLKVPVVNFIFRTTALYEKFLTIAWNQVRPNMLTVNMEKAAQMLRYPSLSVNSPKIDWGKLYDYEDMIKIKRILFTFNYVNPKLLLIASAWLESLANRPIKGSNKKEGFIIPGVFPSLPQIELMRIPDAPPDVMNLLLDIAEKHQSFDVASDFRALAYYPKFLGVSWEYLKNYVGSDEYNMMSSRLKTQATQLSHQMPYPVTIDRKELEKYYSNNEIAGIYGIVSMFQNVLADLVIDGEYLRRMVE</sequence>
<proteinExistence type="predicted"/>
<dbReference type="AlphaFoldDB" id="A0A1G9ZWH1"/>
<name>A0A1G9ZWH1_9BACI</name>
<dbReference type="STRING" id="237069.SAMN05216498_1868"/>
<reference evidence="1 2" key="1">
    <citation type="submission" date="2016-10" db="EMBL/GenBank/DDBJ databases">
        <authorList>
            <person name="de Groot N.N."/>
        </authorList>
    </citation>
    <scope>NUCLEOTIDE SEQUENCE [LARGE SCALE GENOMIC DNA]</scope>
    <source>
        <strain evidence="1 2">CGMCC 1.3442</strain>
    </source>
</reference>
<dbReference type="RefSeq" id="WP_093856324.1">
    <property type="nucleotide sequence ID" value="NZ_BJVZ01000006.1"/>
</dbReference>
<evidence type="ECO:0000313" key="2">
    <source>
        <dbReference type="Proteomes" id="UP000199334"/>
    </source>
</evidence>
<dbReference type="InterPro" id="IPR019714">
    <property type="entry name" value="2-haloacid_dehalogenase_DehI"/>
</dbReference>